<proteinExistence type="predicted"/>
<accession>A0ACC2WUJ1</accession>
<sequence length="224" mass="25307">MGDFASVLDIEHADDISKFPRQYAKSSSTPIVSGNSAQHTRAISPREQSDGVSLGDLLSTNMHPRLILGHGRSTDTALRFCNLFKHDALVVKYVQNSTIPIIGVTNDLKWVNVFTMHRLCSWISPDSNPSDEESTQLFDAYRMDGFMSPSLRAEYSRKVCVYKRPRLIYSHHAMTPPTSKKIRMTGSAVYRDTTWDQGAQFEIRAGSACPRDWEQAPWKFVVSF</sequence>
<keyword evidence="2" id="KW-1185">Reference proteome</keyword>
<comment type="caution">
    <text evidence="1">The sequence shown here is derived from an EMBL/GenBank/DDBJ whole genome shotgun (WGS) entry which is preliminary data.</text>
</comment>
<evidence type="ECO:0000313" key="1">
    <source>
        <dbReference type="EMBL" id="KAJ9115168.1"/>
    </source>
</evidence>
<organism evidence="1 2">
    <name type="scientific">Naganishia onofrii</name>
    <dbReference type="NCBI Taxonomy" id="1851511"/>
    <lineage>
        <taxon>Eukaryota</taxon>
        <taxon>Fungi</taxon>
        <taxon>Dikarya</taxon>
        <taxon>Basidiomycota</taxon>
        <taxon>Agaricomycotina</taxon>
        <taxon>Tremellomycetes</taxon>
        <taxon>Filobasidiales</taxon>
        <taxon>Filobasidiaceae</taxon>
        <taxon>Naganishia</taxon>
    </lineage>
</organism>
<protein>
    <submittedName>
        <fullName evidence="1">Uncharacterized protein</fullName>
    </submittedName>
</protein>
<dbReference type="EMBL" id="JASBWV010000047">
    <property type="protein sequence ID" value="KAJ9115168.1"/>
    <property type="molecule type" value="Genomic_DNA"/>
</dbReference>
<evidence type="ECO:0000313" key="2">
    <source>
        <dbReference type="Proteomes" id="UP001234202"/>
    </source>
</evidence>
<gene>
    <name evidence="1" type="ORF">QFC24_007040</name>
</gene>
<dbReference type="Proteomes" id="UP001234202">
    <property type="component" value="Unassembled WGS sequence"/>
</dbReference>
<name>A0ACC2WUJ1_9TREE</name>
<reference evidence="1" key="1">
    <citation type="submission" date="2023-04" db="EMBL/GenBank/DDBJ databases">
        <title>Draft Genome sequencing of Naganishia species isolated from polar environments using Oxford Nanopore Technology.</title>
        <authorList>
            <person name="Leo P."/>
            <person name="Venkateswaran K."/>
        </authorList>
    </citation>
    <scope>NUCLEOTIDE SEQUENCE</scope>
    <source>
        <strain evidence="1">DBVPG 5303</strain>
    </source>
</reference>